<keyword evidence="2" id="KW-1185">Reference proteome</keyword>
<sequence length="219" mass="25237">MKKKPFIFRRRKPMSLMEMSFNCLGIKRSKKRGKHLKHAMLILGYGGGLKQAMKLTGLSKRRLKGIKESIYTPMFNSRGHGKSFLTGYKVRHNNPIHHIPAPFPKTMINREKFQVFHDEMIHHDFSKIEERVMAHVVHEREKHILEAMGVASAQLGMGKPQSAIQIMAEMEKSGRTIRVLKNRVHDNLTDVVNMGYRHVYLPIIDKDLISRAGAYHSCV</sequence>
<dbReference type="RefSeq" id="YP_006489211.1">
    <property type="nucleotide sequence ID" value="NC_018088.1"/>
</dbReference>
<reference evidence="1 2" key="1">
    <citation type="journal article" date="2013" name="Extremophiles">
        <title>Genomic analysis of cold-active Colwelliaphage 9A and psychrophilic phage-host interactions.</title>
        <authorList>
            <person name="Colangelo-Lillis J.R."/>
            <person name="Deming J.W."/>
        </authorList>
    </citation>
    <scope>NUCLEOTIDE SEQUENCE [LARGE SCALE GENOMIC DNA]</scope>
    <source>
        <strain evidence="1">9A</strain>
    </source>
</reference>
<dbReference type="GeneID" id="13165442"/>
<evidence type="ECO:0000313" key="2">
    <source>
        <dbReference type="Proteomes" id="UP000005266"/>
    </source>
</evidence>
<protein>
    <submittedName>
        <fullName evidence="1">Uncharacterized protein</fullName>
    </submittedName>
</protein>
<evidence type="ECO:0000313" key="1">
    <source>
        <dbReference type="EMBL" id="AFK66621.1"/>
    </source>
</evidence>
<dbReference type="KEGG" id="vg:13165442"/>
<accession>I3UMA6</accession>
<proteinExistence type="predicted"/>
<dbReference type="EMBL" id="HQ317390">
    <property type="protein sequence ID" value="AFK66621.1"/>
    <property type="molecule type" value="Genomic_DNA"/>
</dbReference>
<gene>
    <name evidence="1" type="ORF">COPG_00025</name>
</gene>
<dbReference type="Proteomes" id="UP000005266">
    <property type="component" value="Segment"/>
</dbReference>
<name>I3UMA6_9CAUD</name>
<organism evidence="1 2">
    <name type="scientific">Colwellia phage 9A</name>
    <dbReference type="NCBI Taxonomy" id="765765"/>
    <lineage>
        <taxon>Viruses</taxon>
        <taxon>Duplodnaviria</taxon>
        <taxon>Heunggongvirae</taxon>
        <taxon>Uroviricota</taxon>
        <taxon>Caudoviricetes</taxon>
        <taxon>Franklinbayvirus</taxon>
        <taxon>Franklinbayvirus fv9A</taxon>
    </lineage>
</organism>